<dbReference type="Pfam" id="PF06313">
    <property type="entry name" value="ACP53EA"/>
    <property type="match status" value="1"/>
</dbReference>
<evidence type="ECO:0008006" key="4">
    <source>
        <dbReference type="Google" id="ProtNLM"/>
    </source>
</evidence>
<accession>A0A484BQR8</accession>
<evidence type="ECO:0000313" key="3">
    <source>
        <dbReference type="Proteomes" id="UP000295192"/>
    </source>
</evidence>
<dbReference type="AlphaFoldDB" id="A0A484BQR8"/>
<dbReference type="KEGG" id="dnv:108654529"/>
<reference evidence="2 3" key="1">
    <citation type="journal article" date="2019" name="J. Hered.">
        <title>An Improved Genome Assembly for Drosophila navojoa, the Basal Species in the mojavensis Cluster.</title>
        <authorList>
            <person name="Vanderlinde T."/>
            <person name="Dupim E.G."/>
            <person name="Nazario-Yepiz N.O."/>
            <person name="Carvalho A.B."/>
        </authorList>
    </citation>
    <scope>NUCLEOTIDE SEQUENCE [LARGE SCALE GENOMIC DNA]</scope>
    <source>
        <strain evidence="2">Navoj_Jal97</strain>
        <tissue evidence="2">Whole organism</tissue>
    </source>
</reference>
<keyword evidence="3" id="KW-1185">Reference proteome</keyword>
<name>A0A484BQR8_DRONA</name>
<dbReference type="EMBL" id="LSRL02000011">
    <property type="protein sequence ID" value="TDG51159.1"/>
    <property type="molecule type" value="Genomic_DNA"/>
</dbReference>
<sequence length="118" mass="12632">MQIVKSILLLSCLLLLGSNANGLTINGILDCVQAGAESGSTLASLAIPELKNTAACLNFVPDETANLNAQQLVEVVYKFAQRLFEKQKCLLASIGRIHAAVTPVLQSLIDKKCLPLKR</sequence>
<dbReference type="Proteomes" id="UP000295192">
    <property type="component" value="Unassembled WGS sequence"/>
</dbReference>
<gene>
    <name evidence="2" type="ORF">AWZ03_002522</name>
</gene>
<comment type="caution">
    <text evidence="2">The sequence shown here is derived from an EMBL/GenBank/DDBJ whole genome shotgun (WGS) entry which is preliminary data.</text>
</comment>
<dbReference type="OMA" id="ASCINFF"/>
<feature type="chain" id="PRO_5019713378" description="Accessory gland protein 1" evidence="1">
    <location>
        <begin position="23"/>
        <end position="118"/>
    </location>
</feature>
<evidence type="ECO:0000256" key="1">
    <source>
        <dbReference type="SAM" id="SignalP"/>
    </source>
</evidence>
<evidence type="ECO:0000313" key="2">
    <source>
        <dbReference type="EMBL" id="TDG51159.1"/>
    </source>
</evidence>
<keyword evidence="1" id="KW-0732">Signal</keyword>
<dbReference type="OrthoDB" id="7857847at2759"/>
<proteinExistence type="predicted"/>
<dbReference type="InterPro" id="IPR009392">
    <property type="entry name" value="ACP53EA"/>
</dbReference>
<protein>
    <recommendedName>
        <fullName evidence="4">Accessory gland protein 1</fullName>
    </recommendedName>
</protein>
<feature type="signal peptide" evidence="1">
    <location>
        <begin position="1"/>
        <end position="22"/>
    </location>
</feature>
<organism evidence="2 3">
    <name type="scientific">Drosophila navojoa</name>
    <name type="common">Fruit fly</name>
    <dbReference type="NCBI Taxonomy" id="7232"/>
    <lineage>
        <taxon>Eukaryota</taxon>
        <taxon>Metazoa</taxon>
        <taxon>Ecdysozoa</taxon>
        <taxon>Arthropoda</taxon>
        <taxon>Hexapoda</taxon>
        <taxon>Insecta</taxon>
        <taxon>Pterygota</taxon>
        <taxon>Neoptera</taxon>
        <taxon>Endopterygota</taxon>
        <taxon>Diptera</taxon>
        <taxon>Brachycera</taxon>
        <taxon>Muscomorpha</taxon>
        <taxon>Ephydroidea</taxon>
        <taxon>Drosophilidae</taxon>
        <taxon>Drosophila</taxon>
    </lineage>
</organism>